<dbReference type="Proteomes" id="UP001597101">
    <property type="component" value="Unassembled WGS sequence"/>
</dbReference>
<keyword evidence="1" id="KW-0472">Membrane</keyword>
<evidence type="ECO:0000313" key="2">
    <source>
        <dbReference type="EMBL" id="MFD0916994.1"/>
    </source>
</evidence>
<evidence type="ECO:0000256" key="1">
    <source>
        <dbReference type="SAM" id="Phobius"/>
    </source>
</evidence>
<dbReference type="EMBL" id="JBHTJV010000009">
    <property type="protein sequence ID" value="MFD0916994.1"/>
    <property type="molecule type" value="Genomic_DNA"/>
</dbReference>
<organism evidence="2 3">
    <name type="scientific">Pseudahrensia aquimaris</name>
    <dbReference type="NCBI Taxonomy" id="744461"/>
    <lineage>
        <taxon>Bacteria</taxon>
        <taxon>Pseudomonadati</taxon>
        <taxon>Pseudomonadota</taxon>
        <taxon>Alphaproteobacteria</taxon>
        <taxon>Hyphomicrobiales</taxon>
        <taxon>Ahrensiaceae</taxon>
        <taxon>Pseudahrensia</taxon>
    </lineage>
</organism>
<dbReference type="Pfam" id="PF10003">
    <property type="entry name" value="DUF2244"/>
    <property type="match status" value="1"/>
</dbReference>
<proteinExistence type="predicted"/>
<dbReference type="InterPro" id="IPR016990">
    <property type="entry name" value="UCP032162_TM"/>
</dbReference>
<comment type="caution">
    <text evidence="2">The sequence shown here is derived from an EMBL/GenBank/DDBJ whole genome shotgun (WGS) entry which is preliminary data.</text>
</comment>
<dbReference type="PIRSF" id="PIRSF032162">
    <property type="entry name" value="UCP032162_imp"/>
    <property type="match status" value="1"/>
</dbReference>
<feature type="transmembrane region" description="Helical" evidence="1">
    <location>
        <begin position="28"/>
        <end position="46"/>
    </location>
</feature>
<dbReference type="RefSeq" id="WP_377212834.1">
    <property type="nucleotide sequence ID" value="NZ_JBHTJV010000009.1"/>
</dbReference>
<sequence>MSAHNITADDLVFAARLTPYRSLDGQGFRILMGVFGLICFGVGVFFFALGLWPVLGFMGLDFLLIYWAFKANYRSAKAYEDVEVSRAHVLVRKVTPKGREQEHRFDQFGTRFEVERHDEIGITKMRVANRAKAVELGYFLNPLDRESFAEAFSNALSRAKR</sequence>
<accession>A0ABW3FJI3</accession>
<keyword evidence="1" id="KW-0812">Transmembrane</keyword>
<reference evidence="3" key="1">
    <citation type="journal article" date="2019" name="Int. J. Syst. Evol. Microbiol.">
        <title>The Global Catalogue of Microorganisms (GCM) 10K type strain sequencing project: providing services to taxonomists for standard genome sequencing and annotation.</title>
        <authorList>
            <consortium name="The Broad Institute Genomics Platform"/>
            <consortium name="The Broad Institute Genome Sequencing Center for Infectious Disease"/>
            <person name="Wu L."/>
            <person name="Ma J."/>
        </authorList>
    </citation>
    <scope>NUCLEOTIDE SEQUENCE [LARGE SCALE GENOMIC DNA]</scope>
    <source>
        <strain evidence="3">CCUG 60023</strain>
    </source>
</reference>
<dbReference type="InterPro" id="IPR019253">
    <property type="entry name" value="DUF2244_TM"/>
</dbReference>
<keyword evidence="3" id="KW-1185">Reference proteome</keyword>
<gene>
    <name evidence="2" type="ORF">ACFQ14_11295</name>
</gene>
<name>A0ABW3FJI3_9HYPH</name>
<keyword evidence="1" id="KW-1133">Transmembrane helix</keyword>
<evidence type="ECO:0000313" key="3">
    <source>
        <dbReference type="Proteomes" id="UP001597101"/>
    </source>
</evidence>
<protein>
    <submittedName>
        <fullName evidence="2">DUF2244 domain-containing protein</fullName>
    </submittedName>
</protein>